<gene>
    <name evidence="1" type="ORF">OUZ56_010082</name>
</gene>
<dbReference type="PANTHER" id="PTHR33244:SF3">
    <property type="entry name" value="PEPTIDASE A2 DOMAIN-CONTAINING PROTEIN"/>
    <property type="match status" value="1"/>
</dbReference>
<dbReference type="PANTHER" id="PTHR33244">
    <property type="entry name" value="INTEGRASE CATALYTIC DOMAIN-CONTAINING PROTEIN-RELATED"/>
    <property type="match status" value="1"/>
</dbReference>
<reference evidence="1 2" key="1">
    <citation type="journal article" date="2023" name="Nucleic Acids Res.">
        <title>The hologenome of Daphnia magna reveals possible DNA methylation and microbiome-mediated evolution of the host genome.</title>
        <authorList>
            <person name="Chaturvedi A."/>
            <person name="Li X."/>
            <person name="Dhandapani V."/>
            <person name="Marshall H."/>
            <person name="Kissane S."/>
            <person name="Cuenca-Cambronero M."/>
            <person name="Asole G."/>
            <person name="Calvet F."/>
            <person name="Ruiz-Romero M."/>
            <person name="Marangio P."/>
            <person name="Guigo R."/>
            <person name="Rago D."/>
            <person name="Mirbahai L."/>
            <person name="Eastwood N."/>
            <person name="Colbourne J.K."/>
            <person name="Zhou J."/>
            <person name="Mallon E."/>
            <person name="Orsini L."/>
        </authorList>
    </citation>
    <scope>NUCLEOTIDE SEQUENCE [LARGE SCALE GENOMIC DNA]</scope>
    <source>
        <strain evidence="1">LRV0_1</strain>
    </source>
</reference>
<organism evidence="1 2">
    <name type="scientific">Daphnia magna</name>
    <dbReference type="NCBI Taxonomy" id="35525"/>
    <lineage>
        <taxon>Eukaryota</taxon>
        <taxon>Metazoa</taxon>
        <taxon>Ecdysozoa</taxon>
        <taxon>Arthropoda</taxon>
        <taxon>Crustacea</taxon>
        <taxon>Branchiopoda</taxon>
        <taxon>Diplostraca</taxon>
        <taxon>Cladocera</taxon>
        <taxon>Anomopoda</taxon>
        <taxon>Daphniidae</taxon>
        <taxon>Daphnia</taxon>
    </lineage>
</organism>
<keyword evidence="2" id="KW-1185">Reference proteome</keyword>
<name>A0ABR0AHQ2_9CRUS</name>
<comment type="caution">
    <text evidence="1">The sequence shown here is derived from an EMBL/GenBank/DDBJ whole genome shotgun (WGS) entry which is preliminary data.</text>
</comment>
<dbReference type="EMBL" id="JAOYFB010000037">
    <property type="protein sequence ID" value="KAK4024660.1"/>
    <property type="molecule type" value="Genomic_DNA"/>
</dbReference>
<proteinExistence type="predicted"/>
<dbReference type="Proteomes" id="UP001234178">
    <property type="component" value="Unassembled WGS sequence"/>
</dbReference>
<protein>
    <submittedName>
        <fullName evidence="1">Uncharacterized protein</fullName>
    </submittedName>
</protein>
<accession>A0ABR0AHQ2</accession>
<sequence length="342" mass="38008">MKKLIAGSWTSGSFDLDKFGKGLILFRNAPIAGCASSSQVVFNRPTRDIIPAHRRSFAPEWQKAAGILEKRALRARELRTQHYNHSIRLLPALCIVDSFVIQHHRSKCWTTPWVIVEVGAFRDYFVKTPAGRLLFRNRRFLRLGSPSVVPNSPSLTPVDSYSLVAASSQFTAAVPVPAASADTSSTGPRRSTQLAARKPTLNELQNFLKEIQTDATLLTRLTAIKKHGPLTAYQQMVLKEIVAIRKPFEAASNDFQADFETASITLSGLNETAVLLYSTVIEVPRPRSVIGPAKALEEFDAYLKEDIIDMEVPLNQMDPNSERCATKPLEYWKAKSISLSDP</sequence>
<evidence type="ECO:0000313" key="1">
    <source>
        <dbReference type="EMBL" id="KAK4024660.1"/>
    </source>
</evidence>
<evidence type="ECO:0000313" key="2">
    <source>
        <dbReference type="Proteomes" id="UP001234178"/>
    </source>
</evidence>